<name>A0ABQ6HUV1_9MICO</name>
<feature type="domain" description="NYN" evidence="1">
    <location>
        <begin position="68"/>
        <end position="122"/>
    </location>
</feature>
<organism evidence="2 3">
    <name type="scientific">Luteimicrobium album</name>
    <dbReference type="NCBI Taxonomy" id="1054550"/>
    <lineage>
        <taxon>Bacteria</taxon>
        <taxon>Bacillati</taxon>
        <taxon>Actinomycetota</taxon>
        <taxon>Actinomycetes</taxon>
        <taxon>Micrococcales</taxon>
        <taxon>Luteimicrobium</taxon>
    </lineage>
</organism>
<gene>
    <name evidence="2" type="ORF">GCM10025864_00590</name>
</gene>
<evidence type="ECO:0000313" key="3">
    <source>
        <dbReference type="Proteomes" id="UP001157091"/>
    </source>
</evidence>
<keyword evidence="3" id="KW-1185">Reference proteome</keyword>
<evidence type="ECO:0000313" key="2">
    <source>
        <dbReference type="EMBL" id="GMA22300.1"/>
    </source>
</evidence>
<evidence type="ECO:0000259" key="1">
    <source>
        <dbReference type="Pfam" id="PF01936"/>
    </source>
</evidence>
<dbReference type="EMBL" id="BSUK01000001">
    <property type="protein sequence ID" value="GMA22300.1"/>
    <property type="molecule type" value="Genomic_DNA"/>
</dbReference>
<proteinExistence type="predicted"/>
<protein>
    <recommendedName>
        <fullName evidence="1">NYN domain-containing protein</fullName>
    </recommendedName>
</protein>
<comment type="caution">
    <text evidence="2">The sequence shown here is derived from an EMBL/GenBank/DDBJ whole genome shotgun (WGS) entry which is preliminary data.</text>
</comment>
<sequence>MRNHVLASTAIASHDDPVQYVIEKVVVYRGLPSNTENPNAYRRNLAQQSEWTRDPRVEVIHRGLRYSWVNGERHAQEKGVDVLVALDFVRSADRGDADVVVLASHDTDLEPALAAAFESGKVGVETAGWDGCRVLRVPGRRVWHTRLHGDAFVRARDRKDYT</sequence>
<dbReference type="Proteomes" id="UP001157091">
    <property type="component" value="Unassembled WGS sequence"/>
</dbReference>
<dbReference type="Pfam" id="PF01936">
    <property type="entry name" value="NYN"/>
    <property type="match status" value="1"/>
</dbReference>
<dbReference type="Gene3D" id="3.40.50.1010">
    <property type="entry name" value="5'-nuclease"/>
    <property type="match status" value="1"/>
</dbReference>
<accession>A0ABQ6HUV1</accession>
<dbReference type="InterPro" id="IPR021139">
    <property type="entry name" value="NYN"/>
</dbReference>
<reference evidence="3" key="1">
    <citation type="journal article" date="2019" name="Int. J. Syst. Evol. Microbiol.">
        <title>The Global Catalogue of Microorganisms (GCM) 10K type strain sequencing project: providing services to taxonomists for standard genome sequencing and annotation.</title>
        <authorList>
            <consortium name="The Broad Institute Genomics Platform"/>
            <consortium name="The Broad Institute Genome Sequencing Center for Infectious Disease"/>
            <person name="Wu L."/>
            <person name="Ma J."/>
        </authorList>
    </citation>
    <scope>NUCLEOTIDE SEQUENCE [LARGE SCALE GENOMIC DNA]</scope>
    <source>
        <strain evidence="3">NBRC 106348</strain>
    </source>
</reference>